<gene>
    <name evidence="1" type="ORF">BSY74_07870</name>
</gene>
<dbReference type="RefSeq" id="WP_220726324.1">
    <property type="nucleotide sequence ID" value="NZ_CBCXLM010000033.1"/>
</dbReference>
<dbReference type="Pfam" id="PF05489">
    <property type="entry name" value="Phage_tail_X"/>
    <property type="match status" value="1"/>
</dbReference>
<dbReference type="EMBL" id="AACNSW010000038">
    <property type="protein sequence ID" value="EAL3777398.1"/>
    <property type="molecule type" value="Genomic_DNA"/>
</dbReference>
<sequence length="63" mass="7375">MSKIYITTNNEILDKIVYNHYGTLLYFKQVLMANPKLEPPLKTGNKVILPNIKPKENKEKSLW</sequence>
<protein>
    <submittedName>
        <fullName evidence="1">Phage tail protein</fullName>
    </submittedName>
</protein>
<accession>A0A5L4R5Q0</accession>
<dbReference type="AlphaFoldDB" id="A0A5L4R5Q0"/>
<comment type="caution">
    <text evidence="1">The sequence shown here is derived from an EMBL/GenBank/DDBJ whole genome shotgun (WGS) entry which is preliminary data.</text>
</comment>
<reference evidence="1" key="1">
    <citation type="submission" date="2018-05" db="EMBL/GenBank/DDBJ databases">
        <authorList>
            <consortium name="PulseNet: The National Subtyping Network for Foodborne Disease Surveillance"/>
            <person name="Tarr C.L."/>
            <person name="Trees E."/>
            <person name="Katz L.S."/>
            <person name="Carleton-Romer H.A."/>
            <person name="Stroika S."/>
            <person name="Kucerova Z."/>
            <person name="Roache K.F."/>
            <person name="Sabol A.L."/>
            <person name="Besser J."/>
            <person name="Gerner-Smidt P."/>
        </authorList>
    </citation>
    <scope>NUCLEOTIDE SEQUENCE</scope>
    <source>
        <strain evidence="1">PNUSAC001154</strain>
    </source>
</reference>
<evidence type="ECO:0000313" key="1">
    <source>
        <dbReference type="EMBL" id="EAL3777398.1"/>
    </source>
</evidence>
<dbReference type="InterPro" id="IPR008861">
    <property type="entry name" value="GpX-like"/>
</dbReference>
<proteinExistence type="predicted"/>
<organism evidence="1">
    <name type="scientific">Campylobacter upsaliensis</name>
    <dbReference type="NCBI Taxonomy" id="28080"/>
    <lineage>
        <taxon>Bacteria</taxon>
        <taxon>Pseudomonadati</taxon>
        <taxon>Campylobacterota</taxon>
        <taxon>Epsilonproteobacteria</taxon>
        <taxon>Campylobacterales</taxon>
        <taxon>Campylobacteraceae</taxon>
        <taxon>Campylobacter</taxon>
    </lineage>
</organism>
<name>A0A5L4R5Q0_CAMUP</name>